<dbReference type="PANTHER" id="PTHR48449">
    <property type="entry name" value="DUF1985 DOMAIN-CONTAINING PROTEIN"/>
    <property type="match status" value="1"/>
</dbReference>
<gene>
    <name evidence="2" type="ORF">Tci_611735</name>
</gene>
<dbReference type="Pfam" id="PF09331">
    <property type="entry name" value="DUF1985"/>
    <property type="match status" value="1"/>
</dbReference>
<reference evidence="2" key="1">
    <citation type="journal article" date="2019" name="Sci. Rep.">
        <title>Draft genome of Tanacetum cinerariifolium, the natural source of mosquito coil.</title>
        <authorList>
            <person name="Yamashiro T."/>
            <person name="Shiraishi A."/>
            <person name="Satake H."/>
            <person name="Nakayama K."/>
        </authorList>
    </citation>
    <scope>NUCLEOTIDE SEQUENCE</scope>
</reference>
<comment type="caution">
    <text evidence="2">The sequence shown here is derived from an EMBL/GenBank/DDBJ whole genome shotgun (WGS) entry which is preliminary data.</text>
</comment>
<dbReference type="InterPro" id="IPR015410">
    <property type="entry name" value="DUF1985"/>
</dbReference>
<dbReference type="EMBL" id="BKCJ010417034">
    <property type="protein sequence ID" value="GFA39763.1"/>
    <property type="molecule type" value="Genomic_DNA"/>
</dbReference>
<evidence type="ECO:0000259" key="1">
    <source>
        <dbReference type="Pfam" id="PF09331"/>
    </source>
</evidence>
<evidence type="ECO:0000313" key="2">
    <source>
        <dbReference type="EMBL" id="GFA39763.1"/>
    </source>
</evidence>
<name>A0A699JL12_TANCI</name>
<dbReference type="AlphaFoldDB" id="A0A699JL12"/>
<proteinExistence type="predicted"/>
<dbReference type="PANTHER" id="PTHR48449:SF1">
    <property type="entry name" value="DUF1985 DOMAIN-CONTAINING PROTEIN"/>
    <property type="match status" value="1"/>
</dbReference>
<organism evidence="2">
    <name type="scientific">Tanacetum cinerariifolium</name>
    <name type="common">Dalmatian daisy</name>
    <name type="synonym">Chrysanthemum cinerariifolium</name>
    <dbReference type="NCBI Taxonomy" id="118510"/>
    <lineage>
        <taxon>Eukaryota</taxon>
        <taxon>Viridiplantae</taxon>
        <taxon>Streptophyta</taxon>
        <taxon>Embryophyta</taxon>
        <taxon>Tracheophyta</taxon>
        <taxon>Spermatophyta</taxon>
        <taxon>Magnoliopsida</taxon>
        <taxon>eudicotyledons</taxon>
        <taxon>Gunneridae</taxon>
        <taxon>Pentapetalae</taxon>
        <taxon>asterids</taxon>
        <taxon>campanulids</taxon>
        <taxon>Asterales</taxon>
        <taxon>Asteraceae</taxon>
        <taxon>Asteroideae</taxon>
        <taxon>Anthemideae</taxon>
        <taxon>Anthemidinae</taxon>
        <taxon>Tanacetum</taxon>
    </lineage>
</organism>
<protein>
    <submittedName>
        <fullName evidence="2">Phospholipase-like protein</fullName>
    </submittedName>
</protein>
<sequence length="286" mass="33573">MDKEASVPIVTIKAKIDVVDEIRKALTPTQRSIFEKTCFGHWLDVRLKKNSQLLIHTLLTCMVDGKANELPFLVLGNQIHFRRREFCLVTGLRFGPNMYMREWVKNLTDNAFRNRMFPHIEAKHSVKLNDVMVIFDKMCDRSVDVEDNDAVKICLLVLLEQGFLGHQMSHNISDDKLKLVENLSNCWNIFPWGSYIWEYTYSQLRDGLHKRKVRHDAKREKGEKIQYTMTGFVWAFMISILEAIPATHRYVYKQLSEKIPRALAWESTQPFTWSRCCTLFVRDQLA</sequence>
<feature type="non-terminal residue" evidence="2">
    <location>
        <position position="286"/>
    </location>
</feature>
<accession>A0A699JL12</accession>
<feature type="domain" description="DUF1985" evidence="1">
    <location>
        <begin position="64"/>
        <end position="201"/>
    </location>
</feature>